<dbReference type="PROSITE" id="PS51188">
    <property type="entry name" value="ZF_CR"/>
    <property type="match status" value="1"/>
</dbReference>
<feature type="zinc finger region" description="CR-type" evidence="5">
    <location>
        <begin position="131"/>
        <end position="214"/>
    </location>
</feature>
<keyword evidence="10" id="KW-1185">Reference proteome</keyword>
<organism evidence="9 10">
    <name type="scientific">Sphaerobolus stellatus (strain SS14)</name>
    <dbReference type="NCBI Taxonomy" id="990650"/>
    <lineage>
        <taxon>Eukaryota</taxon>
        <taxon>Fungi</taxon>
        <taxon>Dikarya</taxon>
        <taxon>Basidiomycota</taxon>
        <taxon>Agaricomycotina</taxon>
        <taxon>Agaricomycetes</taxon>
        <taxon>Phallomycetidae</taxon>
        <taxon>Geastrales</taxon>
        <taxon>Sphaerobolaceae</taxon>
        <taxon>Sphaerobolus</taxon>
    </lineage>
</organism>
<dbReference type="PROSITE" id="PS50076">
    <property type="entry name" value="DNAJ_2"/>
    <property type="match status" value="1"/>
</dbReference>
<dbReference type="AlphaFoldDB" id="A0A0C9UXM1"/>
<evidence type="ECO:0000313" key="9">
    <source>
        <dbReference type="EMBL" id="KIJ29865.1"/>
    </source>
</evidence>
<dbReference type="InterPro" id="IPR002939">
    <property type="entry name" value="DnaJ_C"/>
</dbReference>
<evidence type="ECO:0000259" key="8">
    <source>
        <dbReference type="PROSITE" id="PS51188"/>
    </source>
</evidence>
<evidence type="ECO:0000259" key="7">
    <source>
        <dbReference type="PROSITE" id="PS50076"/>
    </source>
</evidence>
<dbReference type="Gene3D" id="1.10.287.110">
    <property type="entry name" value="DnaJ domain"/>
    <property type="match status" value="1"/>
</dbReference>
<dbReference type="Pfam" id="PF01556">
    <property type="entry name" value="DnaJ_C"/>
    <property type="match status" value="1"/>
</dbReference>
<dbReference type="FunFam" id="2.60.260.20:FF:000003">
    <property type="entry name" value="DnaJ subfamily A member 2"/>
    <property type="match status" value="1"/>
</dbReference>
<evidence type="ECO:0000256" key="3">
    <source>
        <dbReference type="ARBA" id="ARBA00022771"/>
    </source>
</evidence>
<evidence type="ECO:0000313" key="10">
    <source>
        <dbReference type="Proteomes" id="UP000054279"/>
    </source>
</evidence>
<reference evidence="9 10" key="1">
    <citation type="submission" date="2014-06" db="EMBL/GenBank/DDBJ databases">
        <title>Evolutionary Origins and Diversification of the Mycorrhizal Mutualists.</title>
        <authorList>
            <consortium name="DOE Joint Genome Institute"/>
            <consortium name="Mycorrhizal Genomics Consortium"/>
            <person name="Kohler A."/>
            <person name="Kuo A."/>
            <person name="Nagy L.G."/>
            <person name="Floudas D."/>
            <person name="Copeland A."/>
            <person name="Barry K.W."/>
            <person name="Cichocki N."/>
            <person name="Veneault-Fourrey C."/>
            <person name="LaButti K."/>
            <person name="Lindquist E.A."/>
            <person name="Lipzen A."/>
            <person name="Lundell T."/>
            <person name="Morin E."/>
            <person name="Murat C."/>
            <person name="Riley R."/>
            <person name="Ohm R."/>
            <person name="Sun H."/>
            <person name="Tunlid A."/>
            <person name="Henrissat B."/>
            <person name="Grigoriev I.V."/>
            <person name="Hibbett D.S."/>
            <person name="Martin F."/>
        </authorList>
    </citation>
    <scope>NUCLEOTIDE SEQUENCE [LARGE SCALE GENOMIC DNA]</scope>
    <source>
        <strain evidence="9 10">SS14</strain>
    </source>
</reference>
<evidence type="ECO:0000256" key="5">
    <source>
        <dbReference type="PROSITE-ProRule" id="PRU00546"/>
    </source>
</evidence>
<dbReference type="GO" id="GO:0005524">
    <property type="term" value="F:ATP binding"/>
    <property type="evidence" value="ECO:0007669"/>
    <property type="project" value="InterPro"/>
</dbReference>
<feature type="domain" description="J" evidence="7">
    <location>
        <begin position="6"/>
        <end position="67"/>
    </location>
</feature>
<sequence>MVKETKYYDLLEVPHDASESDLKKAYRKKALRLHPDKGGDPELFKEVTHAYEILSDSQKRSIYDARGEAGLSEQGGMGGMDPQDLFSQLFGGGGGFFGGGGFGGGGRPQGPRRGKDLVHRVNVTLEDLYKGKTTKLALTRHIICGKCNGKGGKEGAVKTCSTCSGRGVRVSLRQMGPMIQQIQQPCHDCDGTGEMIDPKHKCKVCSGKKVVSEKKLLEVHIDKGMKGGQTITFNGESDQAPDVIPGDVVIVIEEKPHDRFTRDGDNLKVEVEIDLLTSLAGGQVAIKHLDDRVLMVDIVPGTPIKEGDFKVIRDQGMPSQRHHEPGDLFVKFHVKFPEHIDAAAIPLLEQALPPRTPLEKLPKNTVTEEVDMSDLDARQQREAHAHSEDAMDEDDEQPRVQCANQ</sequence>
<accession>A0A0C9UXM1</accession>
<dbReference type="HAMAP" id="MF_01152">
    <property type="entry name" value="DnaJ"/>
    <property type="match status" value="1"/>
</dbReference>
<dbReference type="SMART" id="SM00271">
    <property type="entry name" value="DnaJ"/>
    <property type="match status" value="1"/>
</dbReference>
<proteinExistence type="inferred from homology"/>
<evidence type="ECO:0000256" key="2">
    <source>
        <dbReference type="ARBA" id="ARBA00022737"/>
    </source>
</evidence>
<dbReference type="GO" id="GO:0051082">
    <property type="term" value="F:unfolded protein binding"/>
    <property type="evidence" value="ECO:0007669"/>
    <property type="project" value="InterPro"/>
</dbReference>
<dbReference type="GO" id="GO:0006457">
    <property type="term" value="P:protein folding"/>
    <property type="evidence" value="ECO:0007669"/>
    <property type="project" value="InterPro"/>
</dbReference>
<dbReference type="FunFam" id="1.10.287.110:FF:000041">
    <property type="entry name" value="Chaperone protein DNAj, putative"/>
    <property type="match status" value="1"/>
</dbReference>
<dbReference type="SUPFAM" id="SSF49493">
    <property type="entry name" value="HSP40/DnaJ peptide-binding domain"/>
    <property type="match status" value="2"/>
</dbReference>
<keyword evidence="2" id="KW-0677">Repeat</keyword>
<dbReference type="PROSITE" id="PS00636">
    <property type="entry name" value="DNAJ_1"/>
    <property type="match status" value="1"/>
</dbReference>
<dbReference type="FunFam" id="2.10.230.10:FF:000010">
    <property type="entry name" value="Heat shock protein DnaJ, putative"/>
    <property type="match status" value="1"/>
</dbReference>
<feature type="region of interest" description="Disordered" evidence="6">
    <location>
        <begin position="355"/>
        <end position="405"/>
    </location>
</feature>
<evidence type="ECO:0000256" key="1">
    <source>
        <dbReference type="ARBA" id="ARBA00022723"/>
    </source>
</evidence>
<dbReference type="InterPro" id="IPR018253">
    <property type="entry name" value="DnaJ_domain_CS"/>
</dbReference>
<dbReference type="CDD" id="cd10747">
    <property type="entry name" value="DnaJ_C"/>
    <property type="match status" value="1"/>
</dbReference>
<feature type="compositionally biased region" description="Basic and acidic residues" evidence="6">
    <location>
        <begin position="375"/>
        <end position="389"/>
    </location>
</feature>
<dbReference type="InterPro" id="IPR001623">
    <property type="entry name" value="DnaJ_domain"/>
</dbReference>
<dbReference type="Gene3D" id="2.10.230.10">
    <property type="entry name" value="Heat shock protein DnaJ, cysteine-rich domain"/>
    <property type="match status" value="1"/>
</dbReference>
<dbReference type="Gene3D" id="2.60.260.20">
    <property type="entry name" value="Urease metallochaperone UreE, N-terminal domain"/>
    <property type="match status" value="2"/>
</dbReference>
<dbReference type="HOGENOM" id="CLU_017633_10_0_1"/>
<dbReference type="EMBL" id="KN837273">
    <property type="protein sequence ID" value="KIJ29865.1"/>
    <property type="molecule type" value="Genomic_DNA"/>
</dbReference>
<keyword evidence="1 5" id="KW-0479">Metal-binding</keyword>
<dbReference type="SUPFAM" id="SSF57938">
    <property type="entry name" value="DnaJ/Hsp40 cysteine-rich domain"/>
    <property type="match status" value="1"/>
</dbReference>
<dbReference type="PANTHER" id="PTHR43888">
    <property type="entry name" value="DNAJ-LIKE-2, ISOFORM A-RELATED"/>
    <property type="match status" value="1"/>
</dbReference>
<dbReference type="InterPro" id="IPR008971">
    <property type="entry name" value="HSP40/DnaJ_pept-bd"/>
</dbReference>
<dbReference type="InterPro" id="IPR036410">
    <property type="entry name" value="HSP_DnaJ_Cys-rich_dom_sf"/>
</dbReference>
<keyword evidence="3 5" id="KW-0863">Zinc-finger</keyword>
<dbReference type="Pfam" id="PF00226">
    <property type="entry name" value="DnaJ"/>
    <property type="match status" value="1"/>
</dbReference>
<dbReference type="InterPro" id="IPR001305">
    <property type="entry name" value="HSP_DnaJ_Cys-rich_dom"/>
</dbReference>
<gene>
    <name evidence="9" type="ORF">M422DRAFT_214779</name>
</gene>
<keyword evidence="4 5" id="KW-0862">Zinc</keyword>
<dbReference type="GO" id="GO:0030544">
    <property type="term" value="F:Hsp70 protein binding"/>
    <property type="evidence" value="ECO:0007669"/>
    <property type="project" value="InterPro"/>
</dbReference>
<protein>
    <submittedName>
        <fullName evidence="9">Unplaced genomic scaffold SPHSTscaffold_198, whole genome shotgun sequence</fullName>
    </submittedName>
</protein>
<dbReference type="SUPFAM" id="SSF46565">
    <property type="entry name" value="Chaperone J-domain"/>
    <property type="match status" value="1"/>
</dbReference>
<feature type="domain" description="CR-type" evidence="8">
    <location>
        <begin position="131"/>
        <end position="214"/>
    </location>
</feature>
<dbReference type="GO" id="GO:0008270">
    <property type="term" value="F:zinc ion binding"/>
    <property type="evidence" value="ECO:0007669"/>
    <property type="project" value="UniProtKB-KW"/>
</dbReference>
<evidence type="ECO:0000256" key="4">
    <source>
        <dbReference type="ARBA" id="ARBA00022833"/>
    </source>
</evidence>
<dbReference type="OrthoDB" id="550424at2759"/>
<dbReference type="PRINTS" id="PR00625">
    <property type="entry name" value="JDOMAIN"/>
</dbReference>
<evidence type="ECO:0000256" key="6">
    <source>
        <dbReference type="SAM" id="MobiDB-lite"/>
    </source>
</evidence>
<dbReference type="InterPro" id="IPR036869">
    <property type="entry name" value="J_dom_sf"/>
</dbReference>
<dbReference type="CDD" id="cd10719">
    <property type="entry name" value="DnaJ_zf"/>
    <property type="match status" value="1"/>
</dbReference>
<dbReference type="InterPro" id="IPR044713">
    <property type="entry name" value="DNJA1/2-like"/>
</dbReference>
<name>A0A0C9UXM1_SPHS4</name>
<dbReference type="CDD" id="cd06257">
    <property type="entry name" value="DnaJ"/>
    <property type="match status" value="1"/>
</dbReference>
<dbReference type="Pfam" id="PF00684">
    <property type="entry name" value="DnaJ_CXXCXGXG"/>
    <property type="match status" value="1"/>
</dbReference>
<dbReference type="InterPro" id="IPR012724">
    <property type="entry name" value="DnaJ"/>
</dbReference>
<dbReference type="GO" id="GO:0009408">
    <property type="term" value="P:response to heat"/>
    <property type="evidence" value="ECO:0007669"/>
    <property type="project" value="InterPro"/>
</dbReference>
<dbReference type="Proteomes" id="UP000054279">
    <property type="component" value="Unassembled WGS sequence"/>
</dbReference>